<dbReference type="FunFam" id="3.40.50.720:FF:000121">
    <property type="entry name" value="Prostaglandin reductase 2"/>
    <property type="match status" value="1"/>
</dbReference>
<evidence type="ECO:0000313" key="5">
    <source>
        <dbReference type="Proteomes" id="UP000503464"/>
    </source>
</evidence>
<evidence type="ECO:0000256" key="1">
    <source>
        <dbReference type="ARBA" id="ARBA00023002"/>
    </source>
</evidence>
<accession>A0AAE7SRQ3</accession>
<dbReference type="EMBL" id="CP054160">
    <property type="protein sequence ID" value="QXT42379.1"/>
    <property type="molecule type" value="Genomic_DNA"/>
</dbReference>
<evidence type="ECO:0000259" key="3">
    <source>
        <dbReference type="SMART" id="SM00829"/>
    </source>
</evidence>
<dbReference type="Pfam" id="PF00107">
    <property type="entry name" value="ADH_zinc_N"/>
    <property type="match status" value="1"/>
</dbReference>
<dbReference type="Proteomes" id="UP000503464">
    <property type="component" value="Chromosome"/>
</dbReference>
<dbReference type="SUPFAM" id="SSF51735">
    <property type="entry name" value="NAD(P)-binding Rossmann-fold domains"/>
    <property type="match status" value="1"/>
</dbReference>
<dbReference type="GO" id="GO:0016628">
    <property type="term" value="F:oxidoreductase activity, acting on the CH-CH group of donors, NAD or NADP as acceptor"/>
    <property type="evidence" value="ECO:0007669"/>
    <property type="project" value="InterPro"/>
</dbReference>
<dbReference type="PANTHER" id="PTHR43205:SF7">
    <property type="entry name" value="PROSTAGLANDIN REDUCTASE 1"/>
    <property type="match status" value="1"/>
</dbReference>
<feature type="region of interest" description="Disordered" evidence="2">
    <location>
        <begin position="1"/>
        <end position="21"/>
    </location>
</feature>
<protein>
    <submittedName>
        <fullName evidence="4">NADP-dependent oxidoreductase</fullName>
    </submittedName>
</protein>
<evidence type="ECO:0000256" key="2">
    <source>
        <dbReference type="SAM" id="MobiDB-lite"/>
    </source>
</evidence>
<evidence type="ECO:0000313" key="4">
    <source>
        <dbReference type="EMBL" id="QXT42379.1"/>
    </source>
</evidence>
<sequence>MSQQAHNRRFVLASRPHGEPQADNFRLETSPIPQPAAGQLLLRTVYLSLDPYMRGRMSDAPSYAPPVQIGEVMVGGTVSRVQASQHPDFNVGDWVLGYDGWQSHALSDGSGLRNLGAKLDHPSRFLGVLGMPGFTAYMGLLDIGQPQAGETLVVAAASGAVGSVVGQIAKLKGCRVVGVAGGAEKCRYVVEELGFDACIDHRSADFAAQLAAACPQGIDIYYENVGGAVFDAVIPLLNTKARIPVCGMIAHYSATELPPGPDRLPLLQGLILRKRIKMQGFIIFDDYAENFGEFLQQMGEWVSQGKIKFREDVVDGLENAPQAFFGLLKGKNFGKLIIRVAEE</sequence>
<dbReference type="InterPro" id="IPR020843">
    <property type="entry name" value="ER"/>
</dbReference>
<dbReference type="InterPro" id="IPR045010">
    <property type="entry name" value="MDR_fam"/>
</dbReference>
<dbReference type="Gene3D" id="3.40.50.720">
    <property type="entry name" value="NAD(P)-binding Rossmann-like Domain"/>
    <property type="match status" value="1"/>
</dbReference>
<name>A0AAE7SRQ3_SERFO</name>
<dbReference type="PANTHER" id="PTHR43205">
    <property type="entry name" value="PROSTAGLANDIN REDUCTASE"/>
    <property type="match status" value="1"/>
</dbReference>
<dbReference type="InterPro" id="IPR041694">
    <property type="entry name" value="ADH_N_2"/>
</dbReference>
<dbReference type="Pfam" id="PF16884">
    <property type="entry name" value="ADH_N_2"/>
    <property type="match status" value="1"/>
</dbReference>
<dbReference type="AlphaFoldDB" id="A0AAE7SRQ3"/>
<dbReference type="InterPro" id="IPR013149">
    <property type="entry name" value="ADH-like_C"/>
</dbReference>
<dbReference type="Gene3D" id="3.90.180.10">
    <property type="entry name" value="Medium-chain alcohol dehydrogenases, catalytic domain"/>
    <property type="match status" value="1"/>
</dbReference>
<proteinExistence type="predicted"/>
<gene>
    <name evidence="4" type="ORF">G9399_10010</name>
</gene>
<dbReference type="InterPro" id="IPR011032">
    <property type="entry name" value="GroES-like_sf"/>
</dbReference>
<dbReference type="RefSeq" id="WP_065683355.1">
    <property type="nucleotide sequence ID" value="NZ_CP023956.1"/>
</dbReference>
<reference evidence="5" key="1">
    <citation type="submission" date="2020-03" db="EMBL/GenBank/DDBJ databases">
        <title>Genome sequences of seven Enterobacteriaceae strains isolated from Canadian wastewater treatment facilities.</title>
        <authorList>
            <person name="Huang H."/>
            <person name="Chmara J.T."/>
            <person name="Duceppe M.-O."/>
        </authorList>
    </citation>
    <scope>NUCLEOTIDE SEQUENCE [LARGE SCALE GENOMIC DNA]</scope>
    <source>
        <strain evidence="5">Biosolid 3</strain>
    </source>
</reference>
<dbReference type="SUPFAM" id="SSF50129">
    <property type="entry name" value="GroES-like"/>
    <property type="match status" value="1"/>
</dbReference>
<feature type="domain" description="Enoyl reductase (ER)" evidence="3">
    <location>
        <begin position="21"/>
        <end position="338"/>
    </location>
</feature>
<keyword evidence="1" id="KW-0560">Oxidoreductase</keyword>
<dbReference type="CDD" id="cd05288">
    <property type="entry name" value="PGDH"/>
    <property type="match status" value="1"/>
</dbReference>
<organism evidence="4 5">
    <name type="scientific">Serratia fonticola</name>
    <dbReference type="NCBI Taxonomy" id="47917"/>
    <lineage>
        <taxon>Bacteria</taxon>
        <taxon>Pseudomonadati</taxon>
        <taxon>Pseudomonadota</taxon>
        <taxon>Gammaproteobacteria</taxon>
        <taxon>Enterobacterales</taxon>
        <taxon>Yersiniaceae</taxon>
        <taxon>Serratia</taxon>
    </lineage>
</organism>
<dbReference type="SMART" id="SM00829">
    <property type="entry name" value="PKS_ER"/>
    <property type="match status" value="1"/>
</dbReference>
<dbReference type="InterPro" id="IPR036291">
    <property type="entry name" value="NAD(P)-bd_dom_sf"/>
</dbReference>